<dbReference type="Pfam" id="PF05193">
    <property type="entry name" value="Peptidase_M16_C"/>
    <property type="match status" value="2"/>
</dbReference>
<dbReference type="PROSITE" id="PS00143">
    <property type="entry name" value="INSULINASE"/>
    <property type="match status" value="1"/>
</dbReference>
<comment type="similarity">
    <text evidence="2 3">Belongs to the peptidase M16 family.</text>
</comment>
<dbReference type="InterPro" id="IPR001431">
    <property type="entry name" value="Pept_M16_Zn_BS"/>
</dbReference>
<evidence type="ECO:0000313" key="6">
    <source>
        <dbReference type="EMBL" id="AUN99909.1"/>
    </source>
</evidence>
<name>A0A2K9NWL1_BACTC</name>
<dbReference type="GO" id="GO:0004222">
    <property type="term" value="F:metalloendopeptidase activity"/>
    <property type="evidence" value="ECO:0007669"/>
    <property type="project" value="InterPro"/>
</dbReference>
<gene>
    <name evidence="6" type="ORF">C0V70_17715</name>
</gene>
<sequence>MQYEMSTLKNKLKTLFVHQPGSTAGTVQIWFRAGSALEQTDNEGIAHFLEHMFFKGTATRPGAMIAHDVESFGGEINAFTSFDYTCYYINTPNTKMGNSIDILLDMVSHPMFKEEDLIPERNVVFEEFRRSIDSPSQFAFARLQNSAFEGAYAHQILGREETIKNFSIEQLNYFRKNFYNLSNALLIVAGDMSEKEEIIKTIEKYQLPEGPQSDFPEFNLKSQATTDMHQKEVGMTTLTMVIKSPTYSEKEAAAEDLAINCLGFGETSRLHNALVLDKTLANVASSSTMFMAKGGAHFIRLVFPHKNMTELLKKFLVTVKGALNEGLGNDEVAKIKNQYLSSKIYERESIESYAFSLGHSYAQNGDIKCEEEFIDKIKGTSPNAVNQSLKKIFMRDVHISIQLPKEANAQKTKKDLADFQKKLKELKVSLGGTAKAKYKIDRSNSDQQVELVKIKPGVSLIYRQNKMTPTFVLQAYLRGGLTEETVKTNGSYHLISAMLTKGHNKISFDKIKKSLEEKSSSISGFSGKNAYGLLMHGLSDNLQELFPHFRGALVSPDMPTKYLNHEKQLAQRALVNQKEDPVKQCFKEVQRLFFGTHPYALSPIGTEKTLKSITQKSLLDTHKKNLKTKELVLTYCGDAELQEVLAMLEPLFAELPARKTQKVNFKKYKSTVNVESFIPFNREQTQIFYGIPCGKMGSPENLYLKMLTTHLSGQSSELFVEVRDRQGLCYSAQPVHFSAIEGGYFGIYMASGFDKVNPAIAAIKDIINRIKEHGLPEEDFTRIKNMIKGQNLINVQTNEDFASVYSVPVLQGQGLDYYHRSNKEIEDLQYEAFQANIKKILSQKWNTIVVGRSVKS</sequence>
<dbReference type="PANTHER" id="PTHR11851">
    <property type="entry name" value="METALLOPROTEASE"/>
    <property type="match status" value="1"/>
</dbReference>
<dbReference type="Proteomes" id="UP000235584">
    <property type="component" value="Chromosome"/>
</dbReference>
<dbReference type="PANTHER" id="PTHR11851:SF49">
    <property type="entry name" value="MITOCHONDRIAL-PROCESSING PEPTIDASE SUBUNIT ALPHA"/>
    <property type="match status" value="1"/>
</dbReference>
<dbReference type="AlphaFoldDB" id="A0A2K9NWL1"/>
<evidence type="ECO:0000256" key="3">
    <source>
        <dbReference type="RuleBase" id="RU004447"/>
    </source>
</evidence>
<feature type="domain" description="Peptidase M16 N-terminal" evidence="4">
    <location>
        <begin position="15"/>
        <end position="154"/>
    </location>
</feature>
<dbReference type="Gene3D" id="3.30.830.10">
    <property type="entry name" value="Metalloenzyme, LuxS/M16 peptidase-like"/>
    <property type="match status" value="4"/>
</dbReference>
<dbReference type="GO" id="GO:0006508">
    <property type="term" value="P:proteolysis"/>
    <property type="evidence" value="ECO:0007669"/>
    <property type="project" value="InterPro"/>
</dbReference>
<evidence type="ECO:0000259" key="4">
    <source>
        <dbReference type="Pfam" id="PF00675"/>
    </source>
</evidence>
<organism evidence="6 7">
    <name type="scientific">Bacteriovorax stolpii</name>
    <name type="common">Bdellovibrio stolpii</name>
    <dbReference type="NCBI Taxonomy" id="960"/>
    <lineage>
        <taxon>Bacteria</taxon>
        <taxon>Pseudomonadati</taxon>
        <taxon>Bdellovibrionota</taxon>
        <taxon>Bacteriovoracia</taxon>
        <taxon>Bacteriovoracales</taxon>
        <taxon>Bacteriovoracaceae</taxon>
        <taxon>Bacteriovorax</taxon>
    </lineage>
</organism>
<feature type="domain" description="Peptidase M16 C-terminal" evidence="5">
    <location>
        <begin position="612"/>
        <end position="786"/>
    </location>
</feature>
<protein>
    <submittedName>
        <fullName evidence="6">Uncharacterized protein</fullName>
    </submittedName>
</protein>
<accession>A0A2K9NWL1</accession>
<comment type="cofactor">
    <cofactor evidence="1">
        <name>Zn(2+)</name>
        <dbReference type="ChEBI" id="CHEBI:29105"/>
    </cofactor>
</comment>
<evidence type="ECO:0000313" key="7">
    <source>
        <dbReference type="Proteomes" id="UP000235584"/>
    </source>
</evidence>
<evidence type="ECO:0000256" key="1">
    <source>
        <dbReference type="ARBA" id="ARBA00001947"/>
    </source>
</evidence>
<evidence type="ECO:0000256" key="2">
    <source>
        <dbReference type="ARBA" id="ARBA00007261"/>
    </source>
</evidence>
<feature type="domain" description="Peptidase M16 C-terminal" evidence="5">
    <location>
        <begin position="166"/>
        <end position="339"/>
    </location>
</feature>
<proteinExistence type="inferred from homology"/>
<keyword evidence="7" id="KW-1185">Reference proteome</keyword>
<dbReference type="InterPro" id="IPR011249">
    <property type="entry name" value="Metalloenz_LuxS/M16"/>
</dbReference>
<dbReference type="KEGG" id="bsto:C0V70_17715"/>
<dbReference type="Pfam" id="PF00675">
    <property type="entry name" value="Peptidase_M16"/>
    <property type="match status" value="1"/>
</dbReference>
<dbReference type="RefSeq" id="WP_102245198.1">
    <property type="nucleotide sequence ID" value="NZ_CP025704.1"/>
</dbReference>
<dbReference type="EMBL" id="CP025704">
    <property type="protein sequence ID" value="AUN99909.1"/>
    <property type="molecule type" value="Genomic_DNA"/>
</dbReference>
<dbReference type="InterPro" id="IPR011765">
    <property type="entry name" value="Pept_M16_N"/>
</dbReference>
<reference evidence="6 7" key="1">
    <citation type="submission" date="2018-01" db="EMBL/GenBank/DDBJ databases">
        <title>Complete genome sequence of Bacteriovorax stolpii DSM12778.</title>
        <authorList>
            <person name="Tang B."/>
            <person name="Chang J."/>
        </authorList>
    </citation>
    <scope>NUCLEOTIDE SEQUENCE [LARGE SCALE GENOMIC DNA]</scope>
    <source>
        <strain evidence="6 7">DSM 12778</strain>
    </source>
</reference>
<dbReference type="SUPFAM" id="SSF63411">
    <property type="entry name" value="LuxS/MPP-like metallohydrolase"/>
    <property type="match status" value="4"/>
</dbReference>
<dbReference type="GO" id="GO:0046872">
    <property type="term" value="F:metal ion binding"/>
    <property type="evidence" value="ECO:0007669"/>
    <property type="project" value="InterPro"/>
</dbReference>
<dbReference type="InterPro" id="IPR007863">
    <property type="entry name" value="Peptidase_M16_C"/>
</dbReference>
<dbReference type="InterPro" id="IPR050361">
    <property type="entry name" value="MPP/UQCRC_Complex"/>
</dbReference>
<evidence type="ECO:0000259" key="5">
    <source>
        <dbReference type="Pfam" id="PF05193"/>
    </source>
</evidence>